<comment type="caution">
    <text evidence="2">The sequence shown here is derived from an EMBL/GenBank/DDBJ whole genome shotgun (WGS) entry which is preliminary data.</text>
</comment>
<organism evidence="2 3">
    <name type="scientific">Parathielavia appendiculata</name>
    <dbReference type="NCBI Taxonomy" id="2587402"/>
    <lineage>
        <taxon>Eukaryota</taxon>
        <taxon>Fungi</taxon>
        <taxon>Dikarya</taxon>
        <taxon>Ascomycota</taxon>
        <taxon>Pezizomycotina</taxon>
        <taxon>Sordariomycetes</taxon>
        <taxon>Sordariomycetidae</taxon>
        <taxon>Sordariales</taxon>
        <taxon>Chaetomiaceae</taxon>
        <taxon>Parathielavia</taxon>
    </lineage>
</organism>
<name>A0AAN6U1S8_9PEZI</name>
<evidence type="ECO:0000256" key="1">
    <source>
        <dbReference type="SAM" id="MobiDB-lite"/>
    </source>
</evidence>
<keyword evidence="3" id="KW-1185">Reference proteome</keyword>
<feature type="compositionally biased region" description="Low complexity" evidence="1">
    <location>
        <begin position="442"/>
        <end position="458"/>
    </location>
</feature>
<feature type="region of interest" description="Disordered" evidence="1">
    <location>
        <begin position="440"/>
        <end position="462"/>
    </location>
</feature>
<evidence type="ECO:0000313" key="2">
    <source>
        <dbReference type="EMBL" id="KAK4124858.1"/>
    </source>
</evidence>
<reference evidence="2" key="2">
    <citation type="submission" date="2023-05" db="EMBL/GenBank/DDBJ databases">
        <authorList>
            <consortium name="Lawrence Berkeley National Laboratory"/>
            <person name="Steindorff A."/>
            <person name="Hensen N."/>
            <person name="Bonometti L."/>
            <person name="Westerberg I."/>
            <person name="Brannstrom I.O."/>
            <person name="Guillou S."/>
            <person name="Cros-Aarteil S."/>
            <person name="Calhoun S."/>
            <person name="Haridas S."/>
            <person name="Kuo A."/>
            <person name="Mondo S."/>
            <person name="Pangilinan J."/>
            <person name="Riley R."/>
            <person name="Labutti K."/>
            <person name="Andreopoulos B."/>
            <person name="Lipzen A."/>
            <person name="Chen C."/>
            <person name="Yanf M."/>
            <person name="Daum C."/>
            <person name="Ng V."/>
            <person name="Clum A."/>
            <person name="Ohm R."/>
            <person name="Martin F."/>
            <person name="Silar P."/>
            <person name="Natvig D."/>
            <person name="Lalanne C."/>
            <person name="Gautier V."/>
            <person name="Ament-Velasquez S.L."/>
            <person name="Kruys A."/>
            <person name="Hutchinson M.I."/>
            <person name="Powell A.J."/>
            <person name="Barry K."/>
            <person name="Miller A.N."/>
            <person name="Grigoriev I.V."/>
            <person name="Debuchy R."/>
            <person name="Gladieux P."/>
            <person name="Thoren M.H."/>
            <person name="Johannesson H."/>
        </authorList>
    </citation>
    <scope>NUCLEOTIDE SEQUENCE</scope>
    <source>
        <strain evidence="2">CBS 731.68</strain>
    </source>
</reference>
<proteinExistence type="predicted"/>
<protein>
    <submittedName>
        <fullName evidence="2">Uncharacterized protein</fullName>
    </submittedName>
</protein>
<sequence>MTYLTRSFIRGQSCFPFSCLVVGLLFKSNPIPFFSQIQVVHTKTALQTAPMSYIIPIGPPGYYNYDNQTTSSTAHQQHQEAVGGAAQGYYGTHHPPAPGPNPAAPAEAGGTTAALAKLVPPQVQMRLPRENPRLAGFYVDADRLLSQPTPMHESRYIASVADFNSWMTEVYHPKRAALQTLVSELESLQQRLHSFAEISAVIGPAGYHFLTPNLELGDVLDLLLSVERRAEEVHQDLLTMDDLKISLEATANATACYSHNDWDAARKWDEWKESSEMAAKRTFHSQRTVRKWDLASRLSNYYNTTEQVNTPPYEAIMLELSRIESSLDPSSSLNENDRAVLERALTILRVLKDQGCHACSLSWKARSQALQQDEVFARLETEPATTMNYELREQLLQRQREIIEENEGQAERANKAVTDHYVQYGEVPVMRLLGEVNRNSKSPTATATAGSGGVVAPPTQSARPSFQMPLSWYSNMLTSSHVTNMQVMNNIAGGSTNFHLANSYGQIKW</sequence>
<accession>A0AAN6U1S8</accession>
<evidence type="ECO:0000313" key="3">
    <source>
        <dbReference type="Proteomes" id="UP001302602"/>
    </source>
</evidence>
<dbReference type="Proteomes" id="UP001302602">
    <property type="component" value="Unassembled WGS sequence"/>
</dbReference>
<dbReference type="AlphaFoldDB" id="A0AAN6U1S8"/>
<dbReference type="EMBL" id="MU853226">
    <property type="protein sequence ID" value="KAK4124858.1"/>
    <property type="molecule type" value="Genomic_DNA"/>
</dbReference>
<dbReference type="RefSeq" id="XP_062648629.1">
    <property type="nucleotide sequence ID" value="XM_062786879.1"/>
</dbReference>
<feature type="region of interest" description="Disordered" evidence="1">
    <location>
        <begin position="86"/>
        <end position="110"/>
    </location>
</feature>
<gene>
    <name evidence="2" type="ORF">N657DRAFT_336213</name>
</gene>
<dbReference type="GeneID" id="87823649"/>
<reference evidence="2" key="1">
    <citation type="journal article" date="2023" name="Mol. Phylogenet. Evol.">
        <title>Genome-scale phylogeny and comparative genomics of the fungal order Sordariales.</title>
        <authorList>
            <person name="Hensen N."/>
            <person name="Bonometti L."/>
            <person name="Westerberg I."/>
            <person name="Brannstrom I.O."/>
            <person name="Guillou S."/>
            <person name="Cros-Aarteil S."/>
            <person name="Calhoun S."/>
            <person name="Haridas S."/>
            <person name="Kuo A."/>
            <person name="Mondo S."/>
            <person name="Pangilinan J."/>
            <person name="Riley R."/>
            <person name="LaButti K."/>
            <person name="Andreopoulos B."/>
            <person name="Lipzen A."/>
            <person name="Chen C."/>
            <person name="Yan M."/>
            <person name="Daum C."/>
            <person name="Ng V."/>
            <person name="Clum A."/>
            <person name="Steindorff A."/>
            <person name="Ohm R.A."/>
            <person name="Martin F."/>
            <person name="Silar P."/>
            <person name="Natvig D.O."/>
            <person name="Lalanne C."/>
            <person name="Gautier V."/>
            <person name="Ament-Velasquez S.L."/>
            <person name="Kruys A."/>
            <person name="Hutchinson M.I."/>
            <person name="Powell A.J."/>
            <person name="Barry K."/>
            <person name="Miller A.N."/>
            <person name="Grigoriev I.V."/>
            <person name="Debuchy R."/>
            <person name="Gladieux P."/>
            <person name="Hiltunen Thoren M."/>
            <person name="Johannesson H."/>
        </authorList>
    </citation>
    <scope>NUCLEOTIDE SEQUENCE</scope>
    <source>
        <strain evidence="2">CBS 731.68</strain>
    </source>
</reference>